<keyword evidence="5 8" id="KW-0863">Zinc-finger</keyword>
<evidence type="ECO:0000259" key="9">
    <source>
        <dbReference type="PROSITE" id="PS50089"/>
    </source>
</evidence>
<keyword evidence="6" id="KW-0833">Ubl conjugation pathway</keyword>
<proteinExistence type="predicted"/>
<dbReference type="GO" id="GO:0008270">
    <property type="term" value="F:zinc ion binding"/>
    <property type="evidence" value="ECO:0007669"/>
    <property type="project" value="UniProtKB-KW"/>
</dbReference>
<evidence type="ECO:0000256" key="4">
    <source>
        <dbReference type="ARBA" id="ARBA00022723"/>
    </source>
</evidence>
<dbReference type="FunFam" id="3.30.40.10:FF:000127">
    <property type="entry name" value="E3 ubiquitin-protein ligase RNF181"/>
    <property type="match status" value="1"/>
</dbReference>
<evidence type="ECO:0000256" key="2">
    <source>
        <dbReference type="ARBA" id="ARBA00012483"/>
    </source>
</evidence>
<evidence type="ECO:0000256" key="8">
    <source>
        <dbReference type="PROSITE-ProRule" id="PRU00175"/>
    </source>
</evidence>
<dbReference type="GO" id="GO:0061630">
    <property type="term" value="F:ubiquitin protein ligase activity"/>
    <property type="evidence" value="ECO:0007669"/>
    <property type="project" value="UniProtKB-EC"/>
</dbReference>
<dbReference type="InterPro" id="IPR001841">
    <property type="entry name" value="Znf_RING"/>
</dbReference>
<keyword evidence="11" id="KW-1185">Reference proteome</keyword>
<gene>
    <name evidence="10" type="ORF">WJX72_003607</name>
</gene>
<dbReference type="InterPro" id="IPR013083">
    <property type="entry name" value="Znf_RING/FYVE/PHD"/>
</dbReference>
<protein>
    <recommendedName>
        <fullName evidence="2">RING-type E3 ubiquitin transferase</fullName>
        <ecNumber evidence="2">2.3.2.27</ecNumber>
    </recommendedName>
</protein>
<evidence type="ECO:0000313" key="10">
    <source>
        <dbReference type="EMBL" id="KAK9819886.1"/>
    </source>
</evidence>
<keyword evidence="7" id="KW-0862">Zinc</keyword>
<sequence>MVVSAAHQQLLDIRSRLAKRATFEQATSDLIALCCASGGLELADAVLEVVDRAFTLLKTRYTAVPFWQSGRKLMRAAQVLATTTEQRSKLASYIHECDECLGDVPTSSDAGEPAAAAAAARGYLFEGQLSTADEAPPRPRGGLEDILSLLATQARTAAEQQGEAGAEPGLAFDEARVLEAARLQQALEDAGLEEALLASMAENGERPGGPPPAAKTAVKALVREVLTDERLHQIGGPGVQCAVCREDLKVGDEVQIMPCNDSHVYHPPCLAPWLTAHNSCPVCRFELPTDDTVYERRKEREKIEAEDRKGADNALSHNEFMYI</sequence>
<evidence type="ECO:0000313" key="11">
    <source>
        <dbReference type="Proteomes" id="UP001489004"/>
    </source>
</evidence>
<name>A0AAW1QEN4_9CHLO</name>
<dbReference type="GO" id="GO:0005737">
    <property type="term" value="C:cytoplasm"/>
    <property type="evidence" value="ECO:0007669"/>
    <property type="project" value="TreeGrafter"/>
</dbReference>
<evidence type="ECO:0000256" key="1">
    <source>
        <dbReference type="ARBA" id="ARBA00000900"/>
    </source>
</evidence>
<dbReference type="Pfam" id="PF13639">
    <property type="entry name" value="zf-RING_2"/>
    <property type="match status" value="1"/>
</dbReference>
<evidence type="ECO:0000256" key="7">
    <source>
        <dbReference type="ARBA" id="ARBA00022833"/>
    </source>
</evidence>
<reference evidence="10 11" key="1">
    <citation type="journal article" date="2024" name="Nat. Commun.">
        <title>Phylogenomics reveals the evolutionary origins of lichenization in chlorophyte algae.</title>
        <authorList>
            <person name="Puginier C."/>
            <person name="Libourel C."/>
            <person name="Otte J."/>
            <person name="Skaloud P."/>
            <person name="Haon M."/>
            <person name="Grisel S."/>
            <person name="Petersen M."/>
            <person name="Berrin J.G."/>
            <person name="Delaux P.M."/>
            <person name="Dal Grande F."/>
            <person name="Keller J."/>
        </authorList>
    </citation>
    <scope>NUCLEOTIDE SEQUENCE [LARGE SCALE GENOMIC DNA]</scope>
    <source>
        <strain evidence="10 11">SAG 2043</strain>
    </source>
</reference>
<dbReference type="SUPFAM" id="SSF57850">
    <property type="entry name" value="RING/U-box"/>
    <property type="match status" value="1"/>
</dbReference>
<comment type="caution">
    <text evidence="10">The sequence shown here is derived from an EMBL/GenBank/DDBJ whole genome shotgun (WGS) entry which is preliminary data.</text>
</comment>
<dbReference type="Gene3D" id="3.30.40.10">
    <property type="entry name" value="Zinc/RING finger domain, C3HC4 (zinc finger)"/>
    <property type="match status" value="1"/>
</dbReference>
<keyword evidence="4" id="KW-0479">Metal-binding</keyword>
<comment type="catalytic activity">
    <reaction evidence="1">
        <text>S-ubiquitinyl-[E2 ubiquitin-conjugating enzyme]-L-cysteine + [acceptor protein]-L-lysine = [E2 ubiquitin-conjugating enzyme]-L-cysteine + N(6)-ubiquitinyl-[acceptor protein]-L-lysine.</text>
        <dbReference type="EC" id="2.3.2.27"/>
    </reaction>
</comment>
<evidence type="ECO:0000256" key="3">
    <source>
        <dbReference type="ARBA" id="ARBA00022679"/>
    </source>
</evidence>
<dbReference type="EC" id="2.3.2.27" evidence="2"/>
<evidence type="ECO:0000256" key="5">
    <source>
        <dbReference type="ARBA" id="ARBA00022771"/>
    </source>
</evidence>
<organism evidence="10 11">
    <name type="scientific">[Myrmecia] bisecta</name>
    <dbReference type="NCBI Taxonomy" id="41462"/>
    <lineage>
        <taxon>Eukaryota</taxon>
        <taxon>Viridiplantae</taxon>
        <taxon>Chlorophyta</taxon>
        <taxon>core chlorophytes</taxon>
        <taxon>Trebouxiophyceae</taxon>
        <taxon>Trebouxiales</taxon>
        <taxon>Trebouxiaceae</taxon>
        <taxon>Myrmecia</taxon>
    </lineage>
</organism>
<dbReference type="AlphaFoldDB" id="A0AAW1QEN4"/>
<feature type="domain" description="RING-type" evidence="9">
    <location>
        <begin position="241"/>
        <end position="284"/>
    </location>
</feature>
<evidence type="ECO:0000256" key="6">
    <source>
        <dbReference type="ARBA" id="ARBA00022786"/>
    </source>
</evidence>
<accession>A0AAW1QEN4</accession>
<keyword evidence="3" id="KW-0808">Transferase</keyword>
<dbReference type="Proteomes" id="UP001489004">
    <property type="component" value="Unassembled WGS sequence"/>
</dbReference>
<dbReference type="EMBL" id="JALJOR010000003">
    <property type="protein sequence ID" value="KAK9819886.1"/>
    <property type="molecule type" value="Genomic_DNA"/>
</dbReference>
<dbReference type="PANTHER" id="PTHR15710:SF217">
    <property type="entry name" value="E3 UBIQUITIN-PROTEIN LIGASE RDUF2"/>
    <property type="match status" value="1"/>
</dbReference>
<dbReference type="PANTHER" id="PTHR15710">
    <property type="entry name" value="E3 UBIQUITIN-PROTEIN LIGASE PRAJA"/>
    <property type="match status" value="1"/>
</dbReference>
<dbReference type="GO" id="GO:0016567">
    <property type="term" value="P:protein ubiquitination"/>
    <property type="evidence" value="ECO:0007669"/>
    <property type="project" value="TreeGrafter"/>
</dbReference>
<dbReference type="PROSITE" id="PS50089">
    <property type="entry name" value="ZF_RING_2"/>
    <property type="match status" value="1"/>
</dbReference>